<evidence type="ECO:0000313" key="2">
    <source>
        <dbReference type="Proteomes" id="UP001597419"/>
    </source>
</evidence>
<sequence>MTGEPVVTGIGVVGAWGDSPAGGRAAVALPDTPAEPGWFDTAARLGRRGFKYLPPACRYLLAAGRAAVADADGLAWVAPERRAGAIGTNTAVRASLAEADAAVTEGRVADLGPAAAPFFAVSAVGTRLSIEHGLKGFTLTLTSPVIAGIEALHLGRRAMTAHGCAALLVAATEDVPGARAGQGAAVLVLEDRAGTGCRGAPAAYGSCRSRVLFLPPRLLAMAEGRARAVRLVGRALAELDRERAFPIHQVVDGSPVAAVIAEAVGDTAAVTPRSGALAPMLVVAGLLAGGRPGVVVAGTGEGTVALVRVCPAGAPRVRGEETG</sequence>
<name>A0ABW5GP77_9PSEU</name>
<dbReference type="Gene3D" id="3.40.47.10">
    <property type="match status" value="1"/>
</dbReference>
<dbReference type="InterPro" id="IPR016039">
    <property type="entry name" value="Thiolase-like"/>
</dbReference>
<dbReference type="SUPFAM" id="SSF53901">
    <property type="entry name" value="Thiolase-like"/>
    <property type="match status" value="1"/>
</dbReference>
<gene>
    <name evidence="1" type="ORF">ACFSYJ_28770</name>
</gene>
<protein>
    <recommendedName>
        <fullName evidence="3">Beta-ketoacyl synthase N-terminal domain-containing protein</fullName>
    </recommendedName>
</protein>
<evidence type="ECO:0008006" key="3">
    <source>
        <dbReference type="Google" id="ProtNLM"/>
    </source>
</evidence>
<evidence type="ECO:0000313" key="1">
    <source>
        <dbReference type="EMBL" id="MFD2462635.1"/>
    </source>
</evidence>
<dbReference type="Proteomes" id="UP001597419">
    <property type="component" value="Unassembled WGS sequence"/>
</dbReference>
<accession>A0ABW5GP77</accession>
<dbReference type="RefSeq" id="WP_345403793.1">
    <property type="nucleotide sequence ID" value="NZ_BAABHG010000015.1"/>
</dbReference>
<dbReference type="EMBL" id="JBHUKU010000017">
    <property type="protein sequence ID" value="MFD2462635.1"/>
    <property type="molecule type" value="Genomic_DNA"/>
</dbReference>
<proteinExistence type="predicted"/>
<organism evidence="1 2">
    <name type="scientific">Amycolatopsis samaneae</name>
    <dbReference type="NCBI Taxonomy" id="664691"/>
    <lineage>
        <taxon>Bacteria</taxon>
        <taxon>Bacillati</taxon>
        <taxon>Actinomycetota</taxon>
        <taxon>Actinomycetes</taxon>
        <taxon>Pseudonocardiales</taxon>
        <taxon>Pseudonocardiaceae</taxon>
        <taxon>Amycolatopsis</taxon>
    </lineage>
</organism>
<reference evidence="2" key="1">
    <citation type="journal article" date="2019" name="Int. J. Syst. Evol. Microbiol.">
        <title>The Global Catalogue of Microorganisms (GCM) 10K type strain sequencing project: providing services to taxonomists for standard genome sequencing and annotation.</title>
        <authorList>
            <consortium name="The Broad Institute Genomics Platform"/>
            <consortium name="The Broad Institute Genome Sequencing Center for Infectious Disease"/>
            <person name="Wu L."/>
            <person name="Ma J."/>
        </authorList>
    </citation>
    <scope>NUCLEOTIDE SEQUENCE [LARGE SCALE GENOMIC DNA]</scope>
    <source>
        <strain evidence="2">CGMCC 4.7643</strain>
    </source>
</reference>
<comment type="caution">
    <text evidence="1">The sequence shown here is derived from an EMBL/GenBank/DDBJ whole genome shotgun (WGS) entry which is preliminary data.</text>
</comment>
<keyword evidence="2" id="KW-1185">Reference proteome</keyword>